<gene>
    <name evidence="6" type="ORF">KC19_7G177400</name>
</gene>
<dbReference type="GO" id="GO:0008270">
    <property type="term" value="F:zinc ion binding"/>
    <property type="evidence" value="ECO:0007669"/>
    <property type="project" value="UniProtKB-KW"/>
</dbReference>
<accession>A0A8T0HBD2</accession>
<dbReference type="PANTHER" id="PTHR47570">
    <property type="entry name" value="ZINC ION BINDING PROTEIN"/>
    <property type="match status" value="1"/>
</dbReference>
<evidence type="ECO:0000256" key="1">
    <source>
        <dbReference type="ARBA" id="ARBA00022723"/>
    </source>
</evidence>
<evidence type="ECO:0000256" key="2">
    <source>
        <dbReference type="ARBA" id="ARBA00022771"/>
    </source>
</evidence>
<proteinExistence type="predicted"/>
<dbReference type="SUPFAM" id="SSF144232">
    <property type="entry name" value="HIT/MYND zinc finger-like"/>
    <property type="match status" value="1"/>
</dbReference>
<protein>
    <recommendedName>
        <fullName evidence="5">MYND-type domain-containing protein</fullName>
    </recommendedName>
</protein>
<dbReference type="InterPro" id="IPR002893">
    <property type="entry name" value="Znf_MYND"/>
</dbReference>
<organism evidence="6 7">
    <name type="scientific">Ceratodon purpureus</name>
    <name type="common">Fire moss</name>
    <name type="synonym">Dicranum purpureum</name>
    <dbReference type="NCBI Taxonomy" id="3225"/>
    <lineage>
        <taxon>Eukaryota</taxon>
        <taxon>Viridiplantae</taxon>
        <taxon>Streptophyta</taxon>
        <taxon>Embryophyta</taxon>
        <taxon>Bryophyta</taxon>
        <taxon>Bryophytina</taxon>
        <taxon>Bryopsida</taxon>
        <taxon>Dicranidae</taxon>
        <taxon>Pseudoditrichales</taxon>
        <taxon>Ditrichaceae</taxon>
        <taxon>Ceratodon</taxon>
    </lineage>
</organism>
<sequence>MDATSRSGLVRAMECAGSHMRGRGACAGPATLRCGSCGAVRYCSRTHQKAHWGEHARVCARMADQMQRAPQLYDFPFSFAPHSTRSLEAGETTLCCLLQSWGVHGEGVWVASCDCQPPASPDTVGWNLPASSCPCTAPDFSAAAGQLQSWEEYYNWRGIPFHSPVALVLHWPLSLYHALWLSPILTLNLKPREALCIHYLGPERELDQLAVFAELLALLPSLEIHIEFVGPAVPEARDGECLVFSTFARCADVQCTCKKRDSVSKGSVTTRLWRGLYHDRYLELGRVPPDLIFGANAGIAAFPSWHPSIELIESLDVPALFTDYCEEAAVLAVQTIQNGVHGNHPSLAFPVQVNPFRQPLSPRDKVLDLPTFSNAFIFGFYGASSVT</sequence>
<keyword evidence="2 4" id="KW-0863">Zinc-finger</keyword>
<evidence type="ECO:0000313" key="7">
    <source>
        <dbReference type="Proteomes" id="UP000822688"/>
    </source>
</evidence>
<evidence type="ECO:0000259" key="5">
    <source>
        <dbReference type="PROSITE" id="PS50865"/>
    </source>
</evidence>
<keyword evidence="7" id="KW-1185">Reference proteome</keyword>
<dbReference type="InterPro" id="IPR046824">
    <property type="entry name" value="Mss51-like_C"/>
</dbReference>
<evidence type="ECO:0000256" key="4">
    <source>
        <dbReference type="PROSITE-ProRule" id="PRU00134"/>
    </source>
</evidence>
<comment type="caution">
    <text evidence="6">The sequence shown here is derived from an EMBL/GenBank/DDBJ whole genome shotgun (WGS) entry which is preliminary data.</text>
</comment>
<dbReference type="AlphaFoldDB" id="A0A8T0HBD2"/>
<dbReference type="Pfam" id="PF20179">
    <property type="entry name" value="MSS51_C"/>
    <property type="match status" value="1"/>
</dbReference>
<dbReference type="Pfam" id="PF01753">
    <property type="entry name" value="zf-MYND"/>
    <property type="match status" value="1"/>
</dbReference>
<dbReference type="EMBL" id="CM026428">
    <property type="protein sequence ID" value="KAG0567987.1"/>
    <property type="molecule type" value="Genomic_DNA"/>
</dbReference>
<dbReference type="PROSITE" id="PS50865">
    <property type="entry name" value="ZF_MYND_2"/>
    <property type="match status" value="1"/>
</dbReference>
<dbReference type="PANTHER" id="PTHR47570:SF1">
    <property type="entry name" value="ZINC ION BINDING PROTEIN"/>
    <property type="match status" value="1"/>
</dbReference>
<evidence type="ECO:0000313" key="6">
    <source>
        <dbReference type="EMBL" id="KAG0567987.1"/>
    </source>
</evidence>
<feature type="domain" description="MYND-type" evidence="5">
    <location>
        <begin position="12"/>
        <end position="59"/>
    </location>
</feature>
<dbReference type="Proteomes" id="UP000822688">
    <property type="component" value="Chromosome 7"/>
</dbReference>
<reference evidence="6" key="1">
    <citation type="submission" date="2020-06" db="EMBL/GenBank/DDBJ databases">
        <title>WGS assembly of Ceratodon purpureus strain R40.</title>
        <authorList>
            <person name="Carey S.B."/>
            <person name="Jenkins J."/>
            <person name="Shu S."/>
            <person name="Lovell J.T."/>
            <person name="Sreedasyam A."/>
            <person name="Maumus F."/>
            <person name="Tiley G.P."/>
            <person name="Fernandez-Pozo N."/>
            <person name="Barry K."/>
            <person name="Chen C."/>
            <person name="Wang M."/>
            <person name="Lipzen A."/>
            <person name="Daum C."/>
            <person name="Saski C.A."/>
            <person name="Payton A.C."/>
            <person name="Mcbreen J.C."/>
            <person name="Conrad R.E."/>
            <person name="Kollar L.M."/>
            <person name="Olsson S."/>
            <person name="Huttunen S."/>
            <person name="Landis J.B."/>
            <person name="Wickett N.J."/>
            <person name="Johnson M.G."/>
            <person name="Rensing S.A."/>
            <person name="Grimwood J."/>
            <person name="Schmutz J."/>
            <person name="Mcdaniel S.F."/>
        </authorList>
    </citation>
    <scope>NUCLEOTIDE SEQUENCE</scope>
    <source>
        <strain evidence="6">R40</strain>
    </source>
</reference>
<keyword evidence="1" id="KW-0479">Metal-binding</keyword>
<keyword evidence="3" id="KW-0862">Zinc</keyword>
<dbReference type="Gene3D" id="6.10.140.2220">
    <property type="match status" value="1"/>
</dbReference>
<name>A0A8T0HBD2_CERPU</name>
<evidence type="ECO:0000256" key="3">
    <source>
        <dbReference type="ARBA" id="ARBA00022833"/>
    </source>
</evidence>